<protein>
    <submittedName>
        <fullName evidence="2">LuxR family transcriptional regulator</fullName>
    </submittedName>
</protein>
<gene>
    <name evidence="2" type="ORF">NCTC9177_05113</name>
</gene>
<evidence type="ECO:0000313" key="2">
    <source>
        <dbReference type="EMBL" id="STS91207.1"/>
    </source>
</evidence>
<dbReference type="SUPFAM" id="SSF55785">
    <property type="entry name" value="PYP-like sensor domain (PAS domain)"/>
    <property type="match status" value="1"/>
</dbReference>
<comment type="caution">
    <text evidence="2">The sequence shown here is derived from an EMBL/GenBank/DDBJ whole genome shotgun (WGS) entry which is preliminary data.</text>
</comment>
<organism evidence="2 3">
    <name type="scientific">Klebsiella variicola</name>
    <dbReference type="NCBI Taxonomy" id="244366"/>
    <lineage>
        <taxon>Bacteria</taxon>
        <taxon>Pseudomonadati</taxon>
        <taxon>Pseudomonadota</taxon>
        <taxon>Gammaproteobacteria</taxon>
        <taxon>Enterobacterales</taxon>
        <taxon>Enterobacteriaceae</taxon>
        <taxon>Klebsiella/Raoultella group</taxon>
        <taxon>Klebsiella</taxon>
        <taxon>Klebsiella pneumoniae complex</taxon>
    </lineage>
</organism>
<dbReference type="InterPro" id="IPR035965">
    <property type="entry name" value="PAS-like_dom_sf"/>
</dbReference>
<name>A0A7H4MLK7_KLEVA</name>
<reference evidence="2 3" key="1">
    <citation type="submission" date="2018-06" db="EMBL/GenBank/DDBJ databases">
        <authorList>
            <consortium name="Pathogen Informatics"/>
            <person name="Doyle S."/>
        </authorList>
    </citation>
    <scope>NUCLEOTIDE SEQUENCE [LARGE SCALE GENOMIC DNA]</scope>
    <source>
        <strain evidence="2 3">NCTC9177</strain>
    </source>
</reference>
<evidence type="ECO:0000256" key="1">
    <source>
        <dbReference type="SAM" id="MobiDB-lite"/>
    </source>
</evidence>
<feature type="region of interest" description="Disordered" evidence="1">
    <location>
        <begin position="258"/>
        <end position="278"/>
    </location>
</feature>
<proteinExistence type="predicted"/>
<evidence type="ECO:0000313" key="3">
    <source>
        <dbReference type="Proteomes" id="UP000254545"/>
    </source>
</evidence>
<dbReference type="Proteomes" id="UP000254545">
    <property type="component" value="Unassembled WGS sequence"/>
</dbReference>
<accession>A0A7H4MLK7</accession>
<dbReference type="AlphaFoldDB" id="A0A7H4MLK7"/>
<sequence>MAIDPELIYIEILETVLMATLDPDLWKSALQKLALLTGHQYAAFLFYDKGNAHLLTDSFLLEEKIFTAYRDVFLAIDPAEKILTALPVGQIYRDREYLGDKFIAGSVYYNEFHHPNDLNNLTSVKLCTINGYATYLSLMTANTAAYPQPVQFELFRRLIPALKTACQLHARFEQLRDTIKYQSAVMDNGIYPVWLVDHGGKILYASAHAERYLRANARLSWYSGGDTLCLDTDSKKLKRAIEQATPDGRAAEGRAVLYRRASAETDPRDPGSPSCRGRLRDYSRAVSHRQRLDGAV</sequence>
<dbReference type="EMBL" id="UGKR01000003">
    <property type="protein sequence ID" value="STS91207.1"/>
    <property type="molecule type" value="Genomic_DNA"/>
</dbReference>